<accession>A0A2W7RRL0</accession>
<proteinExistence type="predicted"/>
<dbReference type="EMBL" id="QKZV01000003">
    <property type="protein sequence ID" value="PZX63398.1"/>
    <property type="molecule type" value="Genomic_DNA"/>
</dbReference>
<comment type="caution">
    <text evidence="2">The sequence shown here is derived from an EMBL/GenBank/DDBJ whole genome shotgun (WGS) entry which is preliminary data.</text>
</comment>
<sequence length="405" mass="43712">MVGSSGVVKDHHNDASMQGIQIPKNGYIYIYCSNESPVDVFFDNVQVVHTRGPLLEETHYYPFGLTMAGISSKAAGGTENKYKYNCKELQHREFGDGSGIELYDFGARMQDPQLGRWNGVDPLAEQMRRFSPYNYALDNPERFIDKDGMEAVENNDGPYGSNLSDWEKSGDAVNVTDGYLYGSSGSVIWSGSGGGGSTNESEGEDKSKKKKDGPIPPKNNYQKPDLKHVPLFNDNIGSSNSKADDEHKEIHANHKADNRGPSIMDQILSIVSGATSATENLSGIARIGSNLHIYMATIKGGVFKANQFVKTISISKIGKFGGFTVAGLGTASDLVGIFNRTTTWGEAGENGVFTIIGFLGPGGASISVGYFGLNAFYPGGANQAVSDWSQHAQQWRQVKMESGGL</sequence>
<gene>
    <name evidence="2" type="ORF">LX80_01040</name>
</gene>
<dbReference type="AlphaFoldDB" id="A0A2W7RRL0"/>
<dbReference type="InterPro" id="IPR050708">
    <property type="entry name" value="T6SS_VgrG/RHS"/>
</dbReference>
<dbReference type="PANTHER" id="PTHR32305">
    <property type="match status" value="1"/>
</dbReference>
<evidence type="ECO:0000256" key="1">
    <source>
        <dbReference type="SAM" id="MobiDB-lite"/>
    </source>
</evidence>
<dbReference type="Gene3D" id="2.180.10.10">
    <property type="entry name" value="RHS repeat-associated core"/>
    <property type="match status" value="1"/>
</dbReference>
<reference evidence="2 3" key="1">
    <citation type="submission" date="2018-06" db="EMBL/GenBank/DDBJ databases">
        <title>Genomic Encyclopedia of Archaeal and Bacterial Type Strains, Phase II (KMG-II): from individual species to whole genera.</title>
        <authorList>
            <person name="Goeker M."/>
        </authorList>
    </citation>
    <scope>NUCLEOTIDE SEQUENCE [LARGE SCALE GENOMIC DNA]</scope>
    <source>
        <strain evidence="2 3">DSM 23241</strain>
    </source>
</reference>
<keyword evidence="3" id="KW-1185">Reference proteome</keyword>
<dbReference type="NCBIfam" id="TIGR03696">
    <property type="entry name" value="Rhs_assc_core"/>
    <property type="match status" value="1"/>
</dbReference>
<dbReference type="RefSeq" id="WP_211307710.1">
    <property type="nucleotide sequence ID" value="NZ_QKZV01000003.1"/>
</dbReference>
<name>A0A2W7RRL0_9BACT</name>
<feature type="region of interest" description="Disordered" evidence="1">
    <location>
        <begin position="190"/>
        <end position="248"/>
    </location>
</feature>
<dbReference type="InterPro" id="IPR022385">
    <property type="entry name" value="Rhs_assc_core"/>
</dbReference>
<evidence type="ECO:0000313" key="2">
    <source>
        <dbReference type="EMBL" id="PZX63398.1"/>
    </source>
</evidence>
<protein>
    <submittedName>
        <fullName evidence="2">RHS repeat-associated protein</fullName>
    </submittedName>
</protein>
<dbReference type="PANTHER" id="PTHR32305:SF15">
    <property type="entry name" value="PROTEIN RHSA-RELATED"/>
    <property type="match status" value="1"/>
</dbReference>
<organism evidence="2 3">
    <name type="scientific">Hydrotalea sandarakina</name>
    <dbReference type="NCBI Taxonomy" id="1004304"/>
    <lineage>
        <taxon>Bacteria</taxon>
        <taxon>Pseudomonadati</taxon>
        <taxon>Bacteroidota</taxon>
        <taxon>Chitinophagia</taxon>
        <taxon>Chitinophagales</taxon>
        <taxon>Chitinophagaceae</taxon>
        <taxon>Hydrotalea</taxon>
    </lineage>
</organism>
<dbReference type="Proteomes" id="UP000249720">
    <property type="component" value="Unassembled WGS sequence"/>
</dbReference>
<evidence type="ECO:0000313" key="3">
    <source>
        <dbReference type="Proteomes" id="UP000249720"/>
    </source>
</evidence>